<organism evidence="4 5">
    <name type="scientific">Paraglaciecola polaris LMG 21857</name>
    <dbReference type="NCBI Taxonomy" id="1129793"/>
    <lineage>
        <taxon>Bacteria</taxon>
        <taxon>Pseudomonadati</taxon>
        <taxon>Pseudomonadota</taxon>
        <taxon>Gammaproteobacteria</taxon>
        <taxon>Alteromonadales</taxon>
        <taxon>Alteromonadaceae</taxon>
        <taxon>Paraglaciecola</taxon>
    </lineage>
</organism>
<dbReference type="RefSeq" id="WP_007102770.1">
    <property type="nucleotide sequence ID" value="NZ_BAER01000005.1"/>
</dbReference>
<dbReference type="GO" id="GO:0008237">
    <property type="term" value="F:metallopeptidase activity"/>
    <property type="evidence" value="ECO:0007669"/>
    <property type="project" value="InterPro"/>
</dbReference>
<keyword evidence="1" id="KW-0472">Membrane</keyword>
<evidence type="ECO:0000259" key="3">
    <source>
        <dbReference type="Pfam" id="PF17148"/>
    </source>
</evidence>
<dbReference type="InterPro" id="IPR033413">
    <property type="entry name" value="DUF5117"/>
</dbReference>
<proteinExistence type="predicted"/>
<feature type="domain" description="DUF5117" evidence="3">
    <location>
        <begin position="110"/>
        <end position="296"/>
    </location>
</feature>
<dbReference type="InterPro" id="IPR024079">
    <property type="entry name" value="MetalloPept_cat_dom_sf"/>
</dbReference>
<evidence type="ECO:0008006" key="6">
    <source>
        <dbReference type="Google" id="ProtNLM"/>
    </source>
</evidence>
<dbReference type="STRING" id="1129793.GPLA_0039"/>
<dbReference type="EMBL" id="BAER01000005">
    <property type="protein sequence ID" value="GAC30960.1"/>
    <property type="molecule type" value="Genomic_DNA"/>
</dbReference>
<feature type="transmembrane region" description="Helical" evidence="1">
    <location>
        <begin position="23"/>
        <end position="43"/>
    </location>
</feature>
<keyword evidence="5" id="KW-1185">Reference proteome</keyword>
<protein>
    <recommendedName>
        <fullName evidence="6">EcxA zinc-binding domain-containing protein</fullName>
    </recommendedName>
</protein>
<dbReference type="PANTHER" id="PTHR38478">
    <property type="entry name" value="PEPTIDASE M1A AND M12B"/>
    <property type="match status" value="1"/>
</dbReference>
<comment type="caution">
    <text evidence="4">The sequence shown here is derived from an EMBL/GenBank/DDBJ whole genome shotgun (WGS) entry which is preliminary data.</text>
</comment>
<name>K7A652_9ALTE</name>
<dbReference type="InterPro" id="IPR034032">
    <property type="entry name" value="Zn_MMP-like_bac"/>
</dbReference>
<dbReference type="Pfam" id="PF17148">
    <property type="entry name" value="DUF5117"/>
    <property type="match status" value="1"/>
</dbReference>
<evidence type="ECO:0000256" key="1">
    <source>
        <dbReference type="SAM" id="Phobius"/>
    </source>
</evidence>
<dbReference type="InterPro" id="IPR032534">
    <property type="entry name" value="EcxA_zinc-bd"/>
</dbReference>
<dbReference type="PANTHER" id="PTHR38478:SF1">
    <property type="entry name" value="ZINC DEPENDENT METALLOPROTEASE DOMAIN LIPOPROTEIN"/>
    <property type="match status" value="1"/>
</dbReference>
<gene>
    <name evidence="4" type="ORF">GPLA_0039</name>
</gene>
<dbReference type="OrthoDB" id="9776599at2"/>
<evidence type="ECO:0000313" key="4">
    <source>
        <dbReference type="EMBL" id="GAC30960.1"/>
    </source>
</evidence>
<evidence type="ECO:0000313" key="5">
    <source>
        <dbReference type="Proteomes" id="UP000006322"/>
    </source>
</evidence>
<dbReference type="Proteomes" id="UP000006322">
    <property type="component" value="Unassembled WGS sequence"/>
</dbReference>
<keyword evidence="1" id="KW-1133">Transmembrane helix</keyword>
<keyword evidence="1" id="KW-0812">Transmembrane</keyword>
<sequence length="824" mass="92483">MTVIFSKYAENTGVGIPSFRYRLLLRVIYAAFILLVLSTFSGGSQAQSRDFTQATKSLTKQPGFIPFYWDADAGKVLMELTDFDSDVLYYVSAATGAGSVELPLDRGILKSMVIHFHKSGPNVLVIQQNLDFRAHGGTPERINNVDLSFATSVLASLPVISKRDKTSLVDATALFIRDAADVENGRASKHAQFKFDNKKSGFYPARMKNFTDNTEIETIASFNVSKPNVVVKNVLPDSRVLSMRIHHSLLRAPTGYQTRQADSRIGVSKLKFSNLANPITKDTEVSWVTRWRLEKKQPQAVLSEAIKPIVFYLDPAIPGDIRQAMKEGTLWWNEAFEAAGFKNAVQVKDPEPEMDPMDIRYAWVQWIERDGRGFSMGGTYRDPRTGEILGSKSRLDSHRMRTVASYYKSYVKAETKEGKTLAAAEIEFALARQRVLVAHELGHVLGFGHNWASSINERASVMEYPSPRVKVKNGKLDLSEAFAVGIGEYDKYMVRYAYTPMAKSVESKGLNSIIEEMHDDGILFVPSTDPRWAWYDDLSSPVEYMDESFEAREIMLAQYGPDMLQEGEPLGHLRDMKLWMVYLHHRWAIEAAQRFIGGMYHEWAVKGDGLAPTQIVPKALQDRLLSKLMHSLSPDALALPETLLVQLTVHPGLNREDMSDDYAFDQLKAARILADLIVTPLLAPKKLNRMVAFEARDPSTLTLPKLIQTLVRNTWGKKIGSSSSRSALLRVTQSVVLNSLMTAGADLKSSPDVSAMIMMTLSDLAEELEGKKHQDPLTKAHYQQAYRSIRLYLSDPVKYVPSREFLRWGEQPMSRYPAPPGPPL</sequence>
<accession>K7A652</accession>
<dbReference type="CDD" id="cd04276">
    <property type="entry name" value="ZnMc_MMP_like_2"/>
    <property type="match status" value="1"/>
</dbReference>
<feature type="domain" description="EcxA zinc-binding" evidence="2">
    <location>
        <begin position="427"/>
        <end position="717"/>
    </location>
</feature>
<dbReference type="Gene3D" id="3.40.390.10">
    <property type="entry name" value="Collagenase (Catalytic Domain)"/>
    <property type="match status" value="1"/>
</dbReference>
<evidence type="ECO:0000259" key="2">
    <source>
        <dbReference type="Pfam" id="PF16313"/>
    </source>
</evidence>
<reference evidence="5" key="1">
    <citation type="journal article" date="2014" name="Environ. Microbiol.">
        <title>Comparative genomics of the marine bacterial genus Glaciecola reveals the high degree of genomic diversity and genomic characteristic for cold adaptation.</title>
        <authorList>
            <person name="Qin Q.L."/>
            <person name="Xie B.B."/>
            <person name="Yu Y."/>
            <person name="Shu Y.L."/>
            <person name="Rong J.C."/>
            <person name="Zhang Y.J."/>
            <person name="Zhao D.L."/>
            <person name="Chen X.L."/>
            <person name="Zhang X.Y."/>
            <person name="Chen B."/>
            <person name="Zhou B.C."/>
            <person name="Zhang Y.Z."/>
        </authorList>
    </citation>
    <scope>NUCLEOTIDE SEQUENCE [LARGE SCALE GENOMIC DNA]</scope>
    <source>
        <strain evidence="5">LMG 21857</strain>
    </source>
</reference>
<dbReference type="SUPFAM" id="SSF55486">
    <property type="entry name" value="Metalloproteases ('zincins'), catalytic domain"/>
    <property type="match status" value="1"/>
</dbReference>
<dbReference type="Pfam" id="PF16313">
    <property type="entry name" value="DUF4953"/>
    <property type="match status" value="1"/>
</dbReference>
<dbReference type="AlphaFoldDB" id="K7A652"/>